<name>A0A645AG17_9ZZZZ</name>
<sequence>MDADLARVEESDEEIADTWQDILDLSADIAEPRGPSCSSREIVVIQVSAR</sequence>
<proteinExistence type="predicted"/>
<comment type="caution">
    <text evidence="1">The sequence shown here is derived from an EMBL/GenBank/DDBJ whole genome shotgun (WGS) entry which is preliminary data.</text>
</comment>
<protein>
    <submittedName>
        <fullName evidence="1">Uncharacterized protein</fullName>
    </submittedName>
</protein>
<reference evidence="1" key="1">
    <citation type="submission" date="2019-08" db="EMBL/GenBank/DDBJ databases">
        <authorList>
            <person name="Kucharzyk K."/>
            <person name="Murdoch R.W."/>
            <person name="Higgins S."/>
            <person name="Loffler F."/>
        </authorList>
    </citation>
    <scope>NUCLEOTIDE SEQUENCE</scope>
</reference>
<dbReference type="AlphaFoldDB" id="A0A645AG17"/>
<organism evidence="1">
    <name type="scientific">bioreactor metagenome</name>
    <dbReference type="NCBI Taxonomy" id="1076179"/>
    <lineage>
        <taxon>unclassified sequences</taxon>
        <taxon>metagenomes</taxon>
        <taxon>ecological metagenomes</taxon>
    </lineage>
</organism>
<gene>
    <name evidence="1" type="ORF">SDC9_98710</name>
</gene>
<evidence type="ECO:0000313" key="1">
    <source>
        <dbReference type="EMBL" id="MPM51957.1"/>
    </source>
</evidence>
<dbReference type="EMBL" id="VSSQ01013650">
    <property type="protein sequence ID" value="MPM51957.1"/>
    <property type="molecule type" value="Genomic_DNA"/>
</dbReference>
<accession>A0A645AG17</accession>